<name>A0A919L262_9ACTN</name>
<proteinExistence type="predicted"/>
<evidence type="ECO:0000313" key="1">
    <source>
        <dbReference type="EMBL" id="GHH80649.1"/>
    </source>
</evidence>
<keyword evidence="2" id="KW-1185">Reference proteome</keyword>
<reference evidence="1" key="1">
    <citation type="journal article" date="2014" name="Int. J. Syst. Evol. Microbiol.">
        <title>Complete genome sequence of Corynebacterium casei LMG S-19264T (=DSM 44701T), isolated from a smear-ripened cheese.</title>
        <authorList>
            <consortium name="US DOE Joint Genome Institute (JGI-PGF)"/>
            <person name="Walter F."/>
            <person name="Albersmeier A."/>
            <person name="Kalinowski J."/>
            <person name="Ruckert C."/>
        </authorList>
    </citation>
    <scope>NUCLEOTIDE SEQUENCE</scope>
    <source>
        <strain evidence="1">CGMCC 4.7403</strain>
    </source>
</reference>
<accession>A0A919L262</accession>
<evidence type="ECO:0000313" key="2">
    <source>
        <dbReference type="Proteomes" id="UP000603227"/>
    </source>
</evidence>
<dbReference type="EMBL" id="BNAT01000001">
    <property type="protein sequence ID" value="GHH80649.1"/>
    <property type="molecule type" value="Genomic_DNA"/>
</dbReference>
<gene>
    <name evidence="1" type="ORF">GCM10017771_00500</name>
</gene>
<protein>
    <submittedName>
        <fullName evidence="1">Uncharacterized protein</fullName>
    </submittedName>
</protein>
<reference evidence="1" key="2">
    <citation type="submission" date="2020-09" db="EMBL/GenBank/DDBJ databases">
        <authorList>
            <person name="Sun Q."/>
            <person name="Zhou Y."/>
        </authorList>
    </citation>
    <scope>NUCLEOTIDE SEQUENCE</scope>
    <source>
        <strain evidence="1">CGMCC 4.7403</strain>
    </source>
</reference>
<sequence>MTQPGGRHIRRAAPEADGLHVVRIAVTATGRVRAVGIHVELVAQGQLYARPAAGQLLAPAQ</sequence>
<comment type="caution">
    <text evidence="1">The sequence shown here is derived from an EMBL/GenBank/DDBJ whole genome shotgun (WGS) entry which is preliminary data.</text>
</comment>
<organism evidence="1 2">
    <name type="scientific">Streptomyces capitiformicae</name>
    <dbReference type="NCBI Taxonomy" id="2014920"/>
    <lineage>
        <taxon>Bacteria</taxon>
        <taxon>Bacillati</taxon>
        <taxon>Actinomycetota</taxon>
        <taxon>Actinomycetes</taxon>
        <taxon>Kitasatosporales</taxon>
        <taxon>Streptomycetaceae</taxon>
        <taxon>Streptomyces</taxon>
    </lineage>
</organism>
<dbReference type="AlphaFoldDB" id="A0A919L262"/>
<dbReference type="Proteomes" id="UP000603227">
    <property type="component" value="Unassembled WGS sequence"/>
</dbReference>